<feature type="transmembrane region" description="Helical" evidence="1">
    <location>
        <begin position="20"/>
        <end position="39"/>
    </location>
</feature>
<keyword evidence="1" id="KW-0812">Transmembrane</keyword>
<evidence type="ECO:0000313" key="3">
    <source>
        <dbReference type="Proteomes" id="UP000831859"/>
    </source>
</evidence>
<reference evidence="2 3" key="1">
    <citation type="journal article" date="2022" name="Int. J. Syst. Evol. Microbiol.">
        <title>Apilactobacillus apisilvae sp. nov., Nicolia spurrieriana gen. nov. sp. nov., Bombilactobacillus folatiphilus sp. nov. and Bombilactobacillus thymidiniphilus sp. nov., four new lactic acid bacterial isolates from stingless bees Tetragonula carbonaria and Austroplebeia australis.</title>
        <authorList>
            <person name="Oliphant S.A."/>
            <person name="Watson-Haigh N.S."/>
            <person name="Sumby K.M."/>
            <person name="Gardner J."/>
            <person name="Groom S."/>
            <person name="Jiranek V."/>
        </authorList>
    </citation>
    <scope>NUCLEOTIDE SEQUENCE [LARGE SCALE GENOMIC DNA]</scope>
    <source>
        <strain evidence="2 3">SG5_A10</strain>
    </source>
</reference>
<keyword evidence="1" id="KW-0472">Membrane</keyword>
<organism evidence="2 3">
    <name type="scientific">Apilactobacillus apisilvae</name>
    <dbReference type="NCBI Taxonomy" id="2923364"/>
    <lineage>
        <taxon>Bacteria</taxon>
        <taxon>Bacillati</taxon>
        <taxon>Bacillota</taxon>
        <taxon>Bacilli</taxon>
        <taxon>Lactobacillales</taxon>
        <taxon>Lactobacillaceae</taxon>
        <taxon>Apilactobacillus</taxon>
    </lineage>
</organism>
<dbReference type="PANTHER" id="PTHR40076:SF1">
    <property type="entry name" value="MEMBRANE PROTEIN"/>
    <property type="match status" value="1"/>
</dbReference>
<feature type="transmembrane region" description="Helical" evidence="1">
    <location>
        <begin position="185"/>
        <end position="208"/>
    </location>
</feature>
<proteinExistence type="predicted"/>
<keyword evidence="1" id="KW-1133">Transmembrane helix</keyword>
<dbReference type="InterPro" id="IPR010380">
    <property type="entry name" value="DUF975"/>
</dbReference>
<dbReference type="Proteomes" id="UP000831859">
    <property type="component" value="Chromosome"/>
</dbReference>
<accession>A0ABY4PG61</accession>
<dbReference type="PANTHER" id="PTHR40076">
    <property type="entry name" value="MEMBRANE PROTEIN-RELATED"/>
    <property type="match status" value="1"/>
</dbReference>
<dbReference type="RefSeq" id="WP_249510610.1">
    <property type="nucleotide sequence ID" value="NZ_CP093362.1"/>
</dbReference>
<dbReference type="Pfam" id="PF06161">
    <property type="entry name" value="DUF975"/>
    <property type="match status" value="1"/>
</dbReference>
<protein>
    <submittedName>
        <fullName evidence="2">DUF975 family protein</fullName>
    </submittedName>
</protein>
<feature type="transmembrane region" description="Helical" evidence="1">
    <location>
        <begin position="59"/>
        <end position="82"/>
    </location>
</feature>
<name>A0ABY4PG61_9LACO</name>
<sequence length="220" mass="25828">MNRQQLKGESHQILSQHFGFFFMLFIPYFILRWIASFTSSRSVILEPNYNYPFSYDYHALTASYIFIFIAVLFTLSAFFNLLDVWRNQSDFENGFGKSFNILNSQRVFWGSIGIMIVTFILVFLWSCLLFIPGIIKSFSYSQAIYIYRDAAKNGKPIGIMDAITKSRKLMDGYKVDYFVLQLSFIGWWLLSFITLGLAAIYVTPYYYLTMSNYYIKLLNK</sequence>
<evidence type="ECO:0000256" key="1">
    <source>
        <dbReference type="SAM" id="Phobius"/>
    </source>
</evidence>
<evidence type="ECO:0000313" key="2">
    <source>
        <dbReference type="EMBL" id="UQS84625.1"/>
    </source>
</evidence>
<feature type="transmembrane region" description="Helical" evidence="1">
    <location>
        <begin position="107"/>
        <end position="131"/>
    </location>
</feature>
<gene>
    <name evidence="2" type="ORF">MOO46_05075</name>
</gene>
<dbReference type="EMBL" id="CP093362">
    <property type="protein sequence ID" value="UQS84625.1"/>
    <property type="molecule type" value="Genomic_DNA"/>
</dbReference>
<keyword evidence="3" id="KW-1185">Reference proteome</keyword>